<comment type="catalytic activity">
    <reaction evidence="1">
        <text>Hydrolysis of terminal non-reducing beta-D-galactose residues in beta-D-galactosides.</text>
        <dbReference type="EC" id="3.2.1.23"/>
    </reaction>
</comment>
<evidence type="ECO:0000256" key="5">
    <source>
        <dbReference type="ARBA" id="ARBA00022801"/>
    </source>
</evidence>
<dbReference type="GO" id="GO:0030246">
    <property type="term" value="F:carbohydrate binding"/>
    <property type="evidence" value="ECO:0007669"/>
    <property type="project" value="InterPro"/>
</dbReference>
<feature type="domain" description="SUEL-type lectin" evidence="7">
    <location>
        <begin position="155"/>
        <end position="241"/>
    </location>
</feature>
<proteinExistence type="inferred from homology"/>
<dbReference type="InterPro" id="IPR008979">
    <property type="entry name" value="Galactose-bd-like_sf"/>
</dbReference>
<evidence type="ECO:0000256" key="1">
    <source>
        <dbReference type="ARBA" id="ARBA00001412"/>
    </source>
</evidence>
<evidence type="ECO:0000313" key="8">
    <source>
        <dbReference type="EnsemblPlants" id="Solyc07g038110.2.1"/>
    </source>
</evidence>
<evidence type="ECO:0000256" key="4">
    <source>
        <dbReference type="ARBA" id="ARBA00022729"/>
    </source>
</evidence>
<dbReference type="InterPro" id="IPR043159">
    <property type="entry name" value="Lectin_gal-bd_sf"/>
</dbReference>
<organism evidence="8">
    <name type="scientific">Solanum lycopersicum</name>
    <name type="common">Tomato</name>
    <name type="synonym">Lycopersicon esculentum</name>
    <dbReference type="NCBI Taxonomy" id="4081"/>
    <lineage>
        <taxon>Eukaryota</taxon>
        <taxon>Viridiplantae</taxon>
        <taxon>Streptophyta</taxon>
        <taxon>Embryophyta</taxon>
        <taxon>Tracheophyta</taxon>
        <taxon>Spermatophyta</taxon>
        <taxon>Magnoliopsida</taxon>
        <taxon>eudicotyledons</taxon>
        <taxon>Gunneridae</taxon>
        <taxon>Pentapetalae</taxon>
        <taxon>asterids</taxon>
        <taxon>lamiids</taxon>
        <taxon>Solanales</taxon>
        <taxon>Solanaceae</taxon>
        <taxon>Solanoideae</taxon>
        <taxon>Solaneae</taxon>
        <taxon>Solanum</taxon>
        <taxon>Solanum subgen. Lycopersicon</taxon>
    </lineage>
</organism>
<evidence type="ECO:0000256" key="3">
    <source>
        <dbReference type="ARBA" id="ARBA00012756"/>
    </source>
</evidence>
<dbReference type="Pfam" id="PF02140">
    <property type="entry name" value="SUEL_Lectin"/>
    <property type="match status" value="1"/>
</dbReference>
<protein>
    <recommendedName>
        <fullName evidence="3">beta-galactosidase</fullName>
        <ecNumber evidence="3">3.2.1.23</ecNumber>
    </recommendedName>
</protein>
<sequence>MNGEMLSLPTLSGSSSVKWVKDLLLAQKQPFTWYKATFDAPEGNDPLASDMGSMGKGQIWINGEGIGRHWPGYIASGDCGECNYAGLYSETVSDQLRDAFSKMVSCPATMVETKRESVEWGGEPEGIALARRSTTRVCADIVEGQQNLKSWQMATPGKSNTHLQCSDELKISDIQFASYGLPHGTCGNYYKGSCHANKSNDAFEKNCIRQQSCSLNVVPGVFGVDPCPNTSKKLAVEAMCI</sequence>
<evidence type="ECO:0000259" key="7">
    <source>
        <dbReference type="PROSITE" id="PS50228"/>
    </source>
</evidence>
<dbReference type="Gene3D" id="2.60.120.740">
    <property type="match status" value="1"/>
</dbReference>
<reference evidence="8" key="1">
    <citation type="journal article" date="2012" name="Nature">
        <title>The tomato genome sequence provides insights into fleshy fruit evolution.</title>
        <authorList>
            <consortium name="Tomato Genome Consortium"/>
        </authorList>
    </citation>
    <scope>NUCLEOTIDE SEQUENCE [LARGE SCALE GENOMIC DNA]</scope>
    <source>
        <strain evidence="8">cv. Heinz 1706</strain>
    </source>
</reference>
<dbReference type="CDD" id="cd22842">
    <property type="entry name" value="Gal_Rha_Lectin_BGal"/>
    <property type="match status" value="1"/>
</dbReference>
<comment type="similarity">
    <text evidence="2">Belongs to the glycosyl hydrolase 35 family.</text>
</comment>
<dbReference type="InterPro" id="IPR048913">
    <property type="entry name" value="BetaGal_gal-bd"/>
</dbReference>
<dbReference type="InterPro" id="IPR001944">
    <property type="entry name" value="Glycoside_Hdrlase_35"/>
</dbReference>
<name>A0A3Q7H7L4_SOLLC</name>
<dbReference type="FunCoup" id="A0A3Q7H7L4">
    <property type="interactions" value="4"/>
</dbReference>
<dbReference type="FunFam" id="2.60.120.740:FF:000002">
    <property type="entry name" value="Beta-galactosidase"/>
    <property type="match status" value="1"/>
</dbReference>
<dbReference type="PRINTS" id="PR00742">
    <property type="entry name" value="GLHYDRLASE35"/>
</dbReference>
<dbReference type="InParanoid" id="A0A3Q7H7L4"/>
<keyword evidence="9" id="KW-1185">Reference proteome</keyword>
<keyword evidence="6" id="KW-0326">Glycosidase</keyword>
<dbReference type="SUPFAM" id="SSF49785">
    <property type="entry name" value="Galactose-binding domain-like"/>
    <property type="match status" value="1"/>
</dbReference>
<evidence type="ECO:0000256" key="6">
    <source>
        <dbReference type="ARBA" id="ARBA00023295"/>
    </source>
</evidence>
<dbReference type="GO" id="GO:0004565">
    <property type="term" value="F:beta-galactosidase activity"/>
    <property type="evidence" value="ECO:0007669"/>
    <property type="project" value="UniProtKB-EC"/>
</dbReference>
<keyword evidence="5" id="KW-0378">Hydrolase</keyword>
<evidence type="ECO:0000256" key="2">
    <source>
        <dbReference type="ARBA" id="ARBA00009809"/>
    </source>
</evidence>
<dbReference type="PANTHER" id="PTHR23421">
    <property type="entry name" value="BETA-GALACTOSIDASE RELATED"/>
    <property type="match status" value="1"/>
</dbReference>
<dbReference type="Pfam" id="PF21467">
    <property type="entry name" value="BetaGal_gal-bd"/>
    <property type="match status" value="1"/>
</dbReference>
<dbReference type="EC" id="3.2.1.23" evidence="3"/>
<dbReference type="EnsemblPlants" id="Solyc07g038110.2.1">
    <property type="protein sequence ID" value="Solyc07g038110.2.1"/>
    <property type="gene ID" value="Solyc07g038110.2"/>
</dbReference>
<dbReference type="PROSITE" id="PS50228">
    <property type="entry name" value="SUEL_LECTIN"/>
    <property type="match status" value="1"/>
</dbReference>
<accession>A0A3Q7H7L4</accession>
<dbReference type="Gramene" id="Solyc07g038110.2.1">
    <property type="protein sequence ID" value="Solyc07g038110.2.1"/>
    <property type="gene ID" value="Solyc07g038110.2"/>
</dbReference>
<dbReference type="GO" id="GO:0005975">
    <property type="term" value="P:carbohydrate metabolic process"/>
    <property type="evidence" value="ECO:0007669"/>
    <property type="project" value="InterPro"/>
</dbReference>
<evidence type="ECO:0000313" key="9">
    <source>
        <dbReference type="Proteomes" id="UP000004994"/>
    </source>
</evidence>
<dbReference type="OMA" id="CHAVHIF"/>
<keyword evidence="4" id="KW-0732">Signal</keyword>
<dbReference type="Proteomes" id="UP000004994">
    <property type="component" value="Chromosome 7"/>
</dbReference>
<dbReference type="Gene3D" id="2.60.120.260">
    <property type="entry name" value="Galactose-binding domain-like"/>
    <property type="match status" value="1"/>
</dbReference>
<dbReference type="AlphaFoldDB" id="A0A3Q7H7L4"/>
<dbReference type="InterPro" id="IPR000922">
    <property type="entry name" value="Lectin_gal-bd_dom"/>
</dbReference>
<reference evidence="8" key="2">
    <citation type="submission" date="2019-01" db="UniProtKB">
        <authorList>
            <consortium name="EnsemblPlants"/>
        </authorList>
    </citation>
    <scope>IDENTIFICATION</scope>
    <source>
        <strain evidence="8">cv. Heinz 1706</strain>
    </source>
</reference>